<keyword evidence="3" id="KW-1185">Reference proteome</keyword>
<feature type="compositionally biased region" description="Polar residues" evidence="1">
    <location>
        <begin position="35"/>
        <end position="47"/>
    </location>
</feature>
<name>A0A7W7LFG0_STRNE</name>
<comment type="caution">
    <text evidence="2">The sequence shown here is derived from an EMBL/GenBank/DDBJ whole genome shotgun (WGS) entry which is preliminary data.</text>
</comment>
<evidence type="ECO:0000313" key="3">
    <source>
        <dbReference type="Proteomes" id="UP000556436"/>
    </source>
</evidence>
<evidence type="ECO:0000256" key="1">
    <source>
        <dbReference type="SAM" id="MobiDB-lite"/>
    </source>
</evidence>
<dbReference type="EMBL" id="JACHJG010000012">
    <property type="protein sequence ID" value="MBB4889064.1"/>
    <property type="molecule type" value="Genomic_DNA"/>
</dbReference>
<organism evidence="2 3">
    <name type="scientific">Streptomyces netropsis</name>
    <name type="common">Streptoverticillium netropsis</name>
    <dbReference type="NCBI Taxonomy" id="55404"/>
    <lineage>
        <taxon>Bacteria</taxon>
        <taxon>Bacillati</taxon>
        <taxon>Actinomycetota</taxon>
        <taxon>Actinomycetes</taxon>
        <taxon>Kitasatosporales</taxon>
        <taxon>Streptomycetaceae</taxon>
        <taxon>Streptomyces</taxon>
    </lineage>
</organism>
<sequence>MGKGQQEEQQCPACDGDRVTTKTAWTVEVDRNGHKNSVSHETVSSCSHCHGSGVA</sequence>
<dbReference type="AlphaFoldDB" id="A0A7W7LFG0"/>
<evidence type="ECO:0000313" key="2">
    <source>
        <dbReference type="EMBL" id="MBB4889064.1"/>
    </source>
</evidence>
<accession>A0A7W7LFG0</accession>
<proteinExistence type="predicted"/>
<reference evidence="2 3" key="1">
    <citation type="submission" date="2020-08" db="EMBL/GenBank/DDBJ databases">
        <title>Genomic Encyclopedia of Type Strains, Phase III (KMG-III): the genomes of soil and plant-associated and newly described type strains.</title>
        <authorList>
            <person name="Whitman W."/>
        </authorList>
    </citation>
    <scope>NUCLEOTIDE SEQUENCE [LARGE SCALE GENOMIC DNA]</scope>
    <source>
        <strain evidence="2 3">CECT 3265</strain>
    </source>
</reference>
<protein>
    <submittedName>
        <fullName evidence="2">DnaJ-class molecular chaperone</fullName>
    </submittedName>
</protein>
<gene>
    <name evidence="2" type="ORF">FHS38_005139</name>
</gene>
<dbReference type="Proteomes" id="UP000556436">
    <property type="component" value="Unassembled WGS sequence"/>
</dbReference>
<feature type="region of interest" description="Disordered" evidence="1">
    <location>
        <begin position="31"/>
        <end position="55"/>
    </location>
</feature>